<comment type="caution">
    <text evidence="1">The sequence shown here is derived from an EMBL/GenBank/DDBJ whole genome shotgun (WGS) entry which is preliminary data.</text>
</comment>
<dbReference type="Proteomes" id="UP000664398">
    <property type="component" value="Unassembled WGS sequence"/>
</dbReference>
<keyword evidence="2" id="KW-1185">Reference proteome</keyword>
<dbReference type="SUPFAM" id="SSF54001">
    <property type="entry name" value="Cysteine proteinases"/>
    <property type="match status" value="1"/>
</dbReference>
<dbReference type="AlphaFoldDB" id="A0A939M2J7"/>
<dbReference type="RefSeq" id="WP_208046300.1">
    <property type="nucleotide sequence ID" value="NZ_JAGDYL010000019.1"/>
</dbReference>
<name>A0A939M2J7_9MICO</name>
<reference evidence="1" key="1">
    <citation type="submission" date="2021-03" db="EMBL/GenBank/DDBJ databases">
        <title>Leucobacter chromiisoli sp. nov., isolated from chromium-containing soil of chemical plant.</title>
        <authorList>
            <person name="Xu Z."/>
        </authorList>
    </citation>
    <scope>NUCLEOTIDE SEQUENCE</scope>
    <source>
        <strain evidence="1">A2</strain>
    </source>
</reference>
<accession>A0A939M2J7</accession>
<evidence type="ECO:0000313" key="1">
    <source>
        <dbReference type="EMBL" id="MBO1805830.1"/>
    </source>
</evidence>
<dbReference type="Gene3D" id="3.90.1720.10">
    <property type="entry name" value="endopeptidase domain like (from Nostoc punctiforme)"/>
    <property type="match status" value="1"/>
</dbReference>
<evidence type="ECO:0000313" key="2">
    <source>
        <dbReference type="Proteomes" id="UP000664398"/>
    </source>
</evidence>
<organism evidence="1 2">
    <name type="scientific">Leucobacter ruminantium</name>
    <dbReference type="NCBI Taxonomy" id="1289170"/>
    <lineage>
        <taxon>Bacteria</taxon>
        <taxon>Bacillati</taxon>
        <taxon>Actinomycetota</taxon>
        <taxon>Actinomycetes</taxon>
        <taxon>Micrococcales</taxon>
        <taxon>Microbacteriaceae</taxon>
        <taxon>Leucobacter</taxon>
    </lineage>
</organism>
<dbReference type="InterPro" id="IPR038765">
    <property type="entry name" value="Papain-like_cys_pep_sf"/>
</dbReference>
<proteinExistence type="predicted"/>
<sequence>MATPNLAAYIASVRGRYIDVDRSFGAQCWDQWSHYATTFLGVPTGPTYTNAGGAAPHSGWACNVYHNAARSGLDRWFDILPANASPRAGDVAFWEYGSAWYPLSHVATVLDVTHGGRMLRCLTQNPGAVQIADLVVSGVIGYLRPKALATGGVDASRSPSLTASQKLASLVRRRNIEGDSMYIYCADSGTVRYAILTPGVKGSWIEFTGQDSANQLASQRGNAMKVVQSFWDDLKRRHS</sequence>
<dbReference type="EMBL" id="JAGDYL010000019">
    <property type="protein sequence ID" value="MBO1805830.1"/>
    <property type="molecule type" value="Genomic_DNA"/>
</dbReference>
<protein>
    <recommendedName>
        <fullName evidence="3">CHAP domain-containing protein</fullName>
    </recommendedName>
</protein>
<gene>
    <name evidence="1" type="ORF">J4H91_10970</name>
</gene>
<evidence type="ECO:0008006" key="3">
    <source>
        <dbReference type="Google" id="ProtNLM"/>
    </source>
</evidence>